<dbReference type="KEGG" id="sre:PTSG_13087"/>
<accession>F2UQ32</accession>
<dbReference type="InParanoid" id="F2UQ32"/>
<dbReference type="Proteomes" id="UP000007799">
    <property type="component" value="Unassembled WGS sequence"/>
</dbReference>
<dbReference type="EMBL" id="GL832988">
    <property type="protein sequence ID" value="EGD79700.1"/>
    <property type="molecule type" value="Genomic_DNA"/>
</dbReference>
<sequence length="107" mass="11736">MDFNPRSSGTANVQLPERGMPKVAPPSEVKKFTVDASRWGLPGLTARLKPSMHAKAADPTCLQNGATVEGRLSLIHPGWVQLENGTWIPTKQRGHNVLQEQDPNIKM</sequence>
<evidence type="ECO:0000313" key="2">
    <source>
        <dbReference type="EMBL" id="EGD79700.1"/>
    </source>
</evidence>
<name>F2UQ32_SALR5</name>
<dbReference type="GeneID" id="16069186"/>
<dbReference type="RefSeq" id="XP_004988650.1">
    <property type="nucleotide sequence ID" value="XM_004988593.1"/>
</dbReference>
<keyword evidence="3" id="KW-1185">Reference proteome</keyword>
<dbReference type="OrthoDB" id="524656at2759"/>
<dbReference type="eggNOG" id="ENOG502SCDY">
    <property type="taxonomic scope" value="Eukaryota"/>
</dbReference>
<reference evidence="2" key="1">
    <citation type="submission" date="2009-08" db="EMBL/GenBank/DDBJ databases">
        <title>Annotation of Salpingoeca rosetta.</title>
        <authorList>
            <consortium name="The Broad Institute Genome Sequencing Platform"/>
            <person name="Russ C."/>
            <person name="Cuomo C."/>
            <person name="Burger G."/>
            <person name="Gray M.W."/>
            <person name="Holland P.W.H."/>
            <person name="King N."/>
            <person name="Lang F.B.F."/>
            <person name="Roger A.J."/>
            <person name="Ruiz-Trillo I."/>
            <person name="Young S.K."/>
            <person name="Zeng Q."/>
            <person name="Gargeya S."/>
            <person name="Alvarado L."/>
            <person name="Berlin A."/>
            <person name="Chapman S.B."/>
            <person name="Chen Z."/>
            <person name="Freedman E."/>
            <person name="Gellesch M."/>
            <person name="Goldberg J."/>
            <person name="Griggs A."/>
            <person name="Gujja S."/>
            <person name="Heilman E."/>
            <person name="Heiman D."/>
            <person name="Howarth C."/>
            <person name="Mehta T."/>
            <person name="Neiman D."/>
            <person name="Pearson M."/>
            <person name="Roberts A."/>
            <person name="Saif S."/>
            <person name="Shea T."/>
            <person name="Shenoy N."/>
            <person name="Sisk P."/>
            <person name="Stolte C."/>
            <person name="Sykes S."/>
            <person name="White J."/>
            <person name="Yandava C."/>
            <person name="Haas B."/>
            <person name="Nusbaum C."/>
            <person name="Birren B."/>
        </authorList>
    </citation>
    <scope>NUCLEOTIDE SEQUENCE [LARGE SCALE GENOMIC DNA]</scope>
    <source>
        <strain evidence="2">ATCC 50818</strain>
    </source>
</reference>
<protein>
    <submittedName>
        <fullName evidence="2">Uncharacterized protein</fullName>
    </submittedName>
</protein>
<feature type="region of interest" description="Disordered" evidence="1">
    <location>
        <begin position="1"/>
        <end position="25"/>
    </location>
</feature>
<feature type="compositionally biased region" description="Polar residues" evidence="1">
    <location>
        <begin position="1"/>
        <end position="13"/>
    </location>
</feature>
<gene>
    <name evidence="2" type="ORF">PTSG_13087</name>
</gene>
<organism evidence="3">
    <name type="scientific">Salpingoeca rosetta (strain ATCC 50818 / BSB-021)</name>
    <dbReference type="NCBI Taxonomy" id="946362"/>
    <lineage>
        <taxon>Eukaryota</taxon>
        <taxon>Choanoflagellata</taxon>
        <taxon>Craspedida</taxon>
        <taxon>Salpingoecidae</taxon>
        <taxon>Salpingoeca</taxon>
    </lineage>
</organism>
<evidence type="ECO:0000313" key="3">
    <source>
        <dbReference type="Proteomes" id="UP000007799"/>
    </source>
</evidence>
<proteinExistence type="predicted"/>
<evidence type="ECO:0000256" key="1">
    <source>
        <dbReference type="SAM" id="MobiDB-lite"/>
    </source>
</evidence>
<dbReference type="AlphaFoldDB" id="F2UQ32"/>